<reference evidence="2 3" key="1">
    <citation type="submission" date="2014-03" db="EMBL/GenBank/DDBJ databases">
        <title>Draft genome of the hookworm Oesophagostomum dentatum.</title>
        <authorList>
            <person name="Mitreva M."/>
        </authorList>
    </citation>
    <scope>NUCLEOTIDE SEQUENCE [LARGE SCALE GENOMIC DNA]</scope>
    <source>
        <strain evidence="2 3">OD-Hann</strain>
    </source>
</reference>
<dbReference type="EMBL" id="KN550713">
    <property type="protein sequence ID" value="KHJ93551.1"/>
    <property type="molecule type" value="Genomic_DNA"/>
</dbReference>
<sequence>MVAGHHLLMALPGINPGGGGPGGWNPNGVYPPLGNGLYPTPDGSGGYGEPYGGSDSYPFRDGEGDIRVRKFSPPYIGDDYDDEDFVDRLKKTMQSAINEAVGKQLYQDRVPVQDYKADFVRLKLKYHPIKCSAVFTESAVYNKNQRYRSSGYKCLVHHRKVVGICATSCPPANVGKCCNSNKDAYIQSVPNKYSKLAVKLLIQYPLLRQWPKKKWSYVLSKAMELLQDGKYKRAFSKASFDFD</sequence>
<keyword evidence="3" id="KW-1185">Reference proteome</keyword>
<dbReference type="Proteomes" id="UP000053660">
    <property type="component" value="Unassembled WGS sequence"/>
</dbReference>
<evidence type="ECO:0000313" key="2">
    <source>
        <dbReference type="EMBL" id="KHJ93551.1"/>
    </source>
</evidence>
<dbReference type="AlphaFoldDB" id="A0A0B1TBP2"/>
<dbReference type="OrthoDB" id="5898761at2759"/>
<evidence type="ECO:0000313" key="3">
    <source>
        <dbReference type="Proteomes" id="UP000053660"/>
    </source>
</evidence>
<organism evidence="2 3">
    <name type="scientific">Oesophagostomum dentatum</name>
    <name type="common">Nodular worm</name>
    <dbReference type="NCBI Taxonomy" id="61180"/>
    <lineage>
        <taxon>Eukaryota</taxon>
        <taxon>Metazoa</taxon>
        <taxon>Ecdysozoa</taxon>
        <taxon>Nematoda</taxon>
        <taxon>Chromadorea</taxon>
        <taxon>Rhabditida</taxon>
        <taxon>Rhabditina</taxon>
        <taxon>Rhabditomorpha</taxon>
        <taxon>Strongyloidea</taxon>
        <taxon>Strongylidae</taxon>
        <taxon>Oesophagostomum</taxon>
    </lineage>
</organism>
<proteinExistence type="predicted"/>
<gene>
    <name evidence="2" type="ORF">OESDEN_06534</name>
</gene>
<protein>
    <submittedName>
        <fullName evidence="2">Uncharacterized protein</fullName>
    </submittedName>
</protein>
<name>A0A0B1TBP2_OESDE</name>
<evidence type="ECO:0000256" key="1">
    <source>
        <dbReference type="SAM" id="MobiDB-lite"/>
    </source>
</evidence>
<accession>A0A0B1TBP2</accession>
<feature type="region of interest" description="Disordered" evidence="1">
    <location>
        <begin position="35"/>
        <end position="59"/>
    </location>
</feature>